<protein>
    <recommendedName>
        <fullName evidence="3">DUF2922 domain-containing protein</fullName>
    </recommendedName>
</protein>
<evidence type="ECO:0000313" key="1">
    <source>
        <dbReference type="EMBL" id="EEG77837.1"/>
    </source>
</evidence>
<dbReference type="STRING" id="555088.DealDRAFT_1136"/>
<organism evidence="1 2">
    <name type="scientific">Dethiobacter alkaliphilus AHT 1</name>
    <dbReference type="NCBI Taxonomy" id="555088"/>
    <lineage>
        <taxon>Bacteria</taxon>
        <taxon>Bacillati</taxon>
        <taxon>Bacillota</taxon>
        <taxon>Dethiobacteria</taxon>
        <taxon>Dethiobacterales</taxon>
        <taxon>Dethiobacteraceae</taxon>
        <taxon>Dethiobacter</taxon>
    </lineage>
</organism>
<evidence type="ECO:0000313" key="2">
    <source>
        <dbReference type="Proteomes" id="UP000006443"/>
    </source>
</evidence>
<dbReference type="eggNOG" id="ENOG5033A2M">
    <property type="taxonomic scope" value="Bacteria"/>
</dbReference>
<accession>C0GF77</accession>
<dbReference type="RefSeq" id="WP_008515676.1">
    <property type="nucleotide sequence ID" value="NZ_ACJM01000005.1"/>
</dbReference>
<dbReference type="InterPro" id="IPR021321">
    <property type="entry name" value="DUF2922"/>
</dbReference>
<name>C0GF77_DETAL</name>
<dbReference type="OrthoDB" id="9795264at2"/>
<dbReference type="EMBL" id="ACJM01000005">
    <property type="protein sequence ID" value="EEG77837.1"/>
    <property type="molecule type" value="Genomic_DNA"/>
</dbReference>
<sequence>METTLQLIFRNEEGSLFTINLPFPKEDLTEAQLAAAMDEVIAKNIFRSTGGPLVQKVRVRKTAREVTELVSF</sequence>
<evidence type="ECO:0008006" key="3">
    <source>
        <dbReference type="Google" id="ProtNLM"/>
    </source>
</evidence>
<dbReference type="Proteomes" id="UP000006443">
    <property type="component" value="Unassembled WGS sequence"/>
</dbReference>
<keyword evidence="2" id="KW-1185">Reference proteome</keyword>
<comment type="caution">
    <text evidence="1">The sequence shown here is derived from an EMBL/GenBank/DDBJ whole genome shotgun (WGS) entry which is preliminary data.</text>
</comment>
<gene>
    <name evidence="1" type="ORF">DealDRAFT_1136</name>
</gene>
<dbReference type="AlphaFoldDB" id="C0GF77"/>
<dbReference type="Pfam" id="PF11148">
    <property type="entry name" value="DUF2922"/>
    <property type="match status" value="1"/>
</dbReference>
<reference evidence="1 2" key="1">
    <citation type="submission" date="2009-02" db="EMBL/GenBank/DDBJ databases">
        <title>Sequencing of the draft genome and assembly of Dethiobacter alkaliphilus AHT 1.</title>
        <authorList>
            <consortium name="US DOE Joint Genome Institute (JGI-PGF)"/>
            <person name="Lucas S."/>
            <person name="Copeland A."/>
            <person name="Lapidus A."/>
            <person name="Glavina del Rio T."/>
            <person name="Dalin E."/>
            <person name="Tice H."/>
            <person name="Bruce D."/>
            <person name="Goodwin L."/>
            <person name="Pitluck S."/>
            <person name="Larimer F."/>
            <person name="Land M.L."/>
            <person name="Hauser L."/>
            <person name="Muyzer G."/>
        </authorList>
    </citation>
    <scope>NUCLEOTIDE SEQUENCE [LARGE SCALE GENOMIC DNA]</scope>
    <source>
        <strain evidence="1 2">AHT 1</strain>
    </source>
</reference>
<proteinExistence type="predicted"/>